<dbReference type="PROSITE" id="PS51747">
    <property type="entry name" value="CYT_DCMP_DEAMINASES_2"/>
    <property type="match status" value="1"/>
</dbReference>
<evidence type="ECO:0000256" key="14">
    <source>
        <dbReference type="RuleBase" id="RU364006"/>
    </source>
</evidence>
<accession>W6A9D4</accession>
<dbReference type="HOGENOM" id="CLU_097262_2_2_14"/>
<dbReference type="NCBIfam" id="NF004064">
    <property type="entry name" value="PRK05578.1"/>
    <property type="match status" value="1"/>
</dbReference>
<keyword evidence="7 14" id="KW-0378">Hydrolase</keyword>
<comment type="cofactor">
    <cofactor evidence="1 13 14">
        <name>Zn(2+)</name>
        <dbReference type="ChEBI" id="CHEBI:29105"/>
    </cofactor>
</comment>
<feature type="domain" description="CMP/dCMP-type deaminase" evidence="15">
    <location>
        <begin position="1"/>
        <end position="130"/>
    </location>
</feature>
<reference evidence="16 17" key="1">
    <citation type="journal article" date="2014" name="Genome Biol. Evol.">
        <title>Molecular evolution of the substrate utilization strategies and putative virulence factors in mosquito-associated Spiroplasma species.</title>
        <authorList>
            <person name="Chang T.H."/>
            <person name="Lo W.S."/>
            <person name="Ku C."/>
            <person name="Chen L.L."/>
            <person name="Kuo C.H."/>
        </authorList>
    </citation>
    <scope>NUCLEOTIDE SEQUENCE [LARGE SCALE GENOMIC DNA]</scope>
    <source>
        <strain evidence="16">Ar-1343</strain>
    </source>
</reference>
<comment type="catalytic activity">
    <reaction evidence="11 14">
        <text>cytidine + H2O + H(+) = uridine + NH4(+)</text>
        <dbReference type="Rhea" id="RHEA:16069"/>
        <dbReference type="ChEBI" id="CHEBI:15377"/>
        <dbReference type="ChEBI" id="CHEBI:15378"/>
        <dbReference type="ChEBI" id="CHEBI:16704"/>
        <dbReference type="ChEBI" id="CHEBI:17562"/>
        <dbReference type="ChEBI" id="CHEBI:28938"/>
        <dbReference type="EC" id="3.5.4.5"/>
    </reaction>
</comment>
<evidence type="ECO:0000256" key="6">
    <source>
        <dbReference type="ARBA" id="ARBA00022723"/>
    </source>
</evidence>
<dbReference type="CDD" id="cd01283">
    <property type="entry name" value="cytidine_deaminase"/>
    <property type="match status" value="1"/>
</dbReference>
<dbReference type="NCBIfam" id="TIGR01354">
    <property type="entry name" value="cyt_deam_tetra"/>
    <property type="match status" value="1"/>
</dbReference>
<comment type="function">
    <text evidence="2 14">This enzyme scavenges exogenous and endogenous cytidine and 2'-deoxycytidine for UMP synthesis.</text>
</comment>
<evidence type="ECO:0000313" key="17">
    <source>
        <dbReference type="Proteomes" id="UP000019265"/>
    </source>
</evidence>
<dbReference type="Proteomes" id="UP000019265">
    <property type="component" value="Chromosome"/>
</dbReference>
<dbReference type="PANTHER" id="PTHR11644">
    <property type="entry name" value="CYTIDINE DEAMINASE"/>
    <property type="match status" value="1"/>
</dbReference>
<dbReference type="EC" id="3.5.4.5" evidence="4 14"/>
<dbReference type="InterPro" id="IPR016193">
    <property type="entry name" value="Cytidine_deaminase-like"/>
</dbReference>
<name>W6A9D4_9MOLU</name>
<dbReference type="RefSeq" id="WP_025250864.1">
    <property type="nucleotide sequence ID" value="NZ_CP006934.1"/>
</dbReference>
<dbReference type="GO" id="GO:0008270">
    <property type="term" value="F:zinc ion binding"/>
    <property type="evidence" value="ECO:0007669"/>
    <property type="project" value="UniProtKB-UniRule"/>
</dbReference>
<evidence type="ECO:0000256" key="1">
    <source>
        <dbReference type="ARBA" id="ARBA00001947"/>
    </source>
</evidence>
<dbReference type="SUPFAM" id="SSF53927">
    <property type="entry name" value="Cytidine deaminase-like"/>
    <property type="match status" value="1"/>
</dbReference>
<sequence length="133" mass="15080">MKKEIIFEKLKLLLKNAYVPYSKFPVSCIVFLKDGTEVRGVNVENAAFPSGICAERVALPQVFAMGYNKNDIESLAIMTSSKGFGSPCGMCRQFMSELFDKNVDIEMFNIDKYLGKFTIDDFLPYQFSSKELK</sequence>
<evidence type="ECO:0000256" key="8">
    <source>
        <dbReference type="ARBA" id="ARBA00022833"/>
    </source>
</evidence>
<gene>
    <name evidence="16" type="primary">cdd</name>
    <name evidence="16" type="ORF">SSABA_v1c03160</name>
</gene>
<feature type="active site" description="Proton donor" evidence="12">
    <location>
        <position position="55"/>
    </location>
</feature>
<protein>
    <recommendedName>
        <fullName evidence="5 14">Cytidine deaminase</fullName>
        <ecNumber evidence="4 14">3.5.4.5</ecNumber>
    </recommendedName>
    <alternativeName>
        <fullName evidence="9 14">Cytidine aminohydrolase</fullName>
    </alternativeName>
</protein>
<dbReference type="PATRIC" id="fig|1276257.3.peg.322"/>
<evidence type="ECO:0000256" key="5">
    <source>
        <dbReference type="ARBA" id="ARBA00018266"/>
    </source>
</evidence>
<feature type="binding site" evidence="13">
    <location>
        <position position="91"/>
    </location>
    <ligand>
        <name>Zn(2+)</name>
        <dbReference type="ChEBI" id="CHEBI:29105"/>
        <note>catalytic</note>
    </ligand>
</feature>
<dbReference type="GO" id="GO:0004126">
    <property type="term" value="F:cytidine deaminase activity"/>
    <property type="evidence" value="ECO:0007669"/>
    <property type="project" value="UniProtKB-UniRule"/>
</dbReference>
<evidence type="ECO:0000256" key="13">
    <source>
        <dbReference type="PIRSR" id="PIRSR606262-3"/>
    </source>
</evidence>
<keyword evidence="8 13" id="KW-0862">Zinc</keyword>
<proteinExistence type="inferred from homology"/>
<keyword evidence="17" id="KW-1185">Reference proteome</keyword>
<dbReference type="STRING" id="1276257.SSABA_v1c03160"/>
<dbReference type="Gene3D" id="3.40.140.10">
    <property type="entry name" value="Cytidine Deaminase, domain 2"/>
    <property type="match status" value="1"/>
</dbReference>
<dbReference type="PANTHER" id="PTHR11644:SF2">
    <property type="entry name" value="CYTIDINE DEAMINASE"/>
    <property type="match status" value="1"/>
</dbReference>
<evidence type="ECO:0000256" key="12">
    <source>
        <dbReference type="PIRSR" id="PIRSR606262-1"/>
    </source>
</evidence>
<dbReference type="InterPro" id="IPR006262">
    <property type="entry name" value="Cyt_deam_tetra"/>
</dbReference>
<dbReference type="InterPro" id="IPR016192">
    <property type="entry name" value="APOBEC/CMP_deaminase_Zn-bd"/>
</dbReference>
<evidence type="ECO:0000259" key="15">
    <source>
        <dbReference type="PROSITE" id="PS51747"/>
    </source>
</evidence>
<dbReference type="GO" id="GO:0055086">
    <property type="term" value="P:nucleobase-containing small molecule metabolic process"/>
    <property type="evidence" value="ECO:0007669"/>
    <property type="project" value="UniProtKB-ARBA"/>
</dbReference>
<dbReference type="Pfam" id="PF00383">
    <property type="entry name" value="dCMP_cyt_deam_1"/>
    <property type="match status" value="1"/>
</dbReference>
<dbReference type="AlphaFoldDB" id="W6A9D4"/>
<dbReference type="eggNOG" id="COG0295">
    <property type="taxonomic scope" value="Bacteria"/>
</dbReference>
<evidence type="ECO:0000256" key="4">
    <source>
        <dbReference type="ARBA" id="ARBA00012783"/>
    </source>
</evidence>
<evidence type="ECO:0000313" key="16">
    <source>
        <dbReference type="EMBL" id="AHI53728.1"/>
    </source>
</evidence>
<dbReference type="KEGG" id="ssab:SSABA_v1c03160"/>
<evidence type="ECO:0000256" key="11">
    <source>
        <dbReference type="ARBA" id="ARBA00049558"/>
    </source>
</evidence>
<keyword evidence="6 13" id="KW-0479">Metal-binding</keyword>
<dbReference type="GO" id="GO:0042802">
    <property type="term" value="F:identical protein binding"/>
    <property type="evidence" value="ECO:0007669"/>
    <property type="project" value="UniProtKB-ARBA"/>
</dbReference>
<evidence type="ECO:0000256" key="2">
    <source>
        <dbReference type="ARBA" id="ARBA00003949"/>
    </source>
</evidence>
<dbReference type="GO" id="GO:0072527">
    <property type="term" value="P:pyrimidine-containing compound metabolic process"/>
    <property type="evidence" value="ECO:0007669"/>
    <property type="project" value="UniProtKB-ARBA"/>
</dbReference>
<dbReference type="OrthoDB" id="9795347at2"/>
<dbReference type="InterPro" id="IPR050202">
    <property type="entry name" value="Cyt/Deoxycyt_deaminase"/>
</dbReference>
<evidence type="ECO:0000256" key="3">
    <source>
        <dbReference type="ARBA" id="ARBA00006576"/>
    </source>
</evidence>
<dbReference type="EMBL" id="CP006934">
    <property type="protein sequence ID" value="AHI53728.1"/>
    <property type="molecule type" value="Genomic_DNA"/>
</dbReference>
<evidence type="ECO:0000256" key="10">
    <source>
        <dbReference type="ARBA" id="ARBA00049252"/>
    </source>
</evidence>
<evidence type="ECO:0000256" key="7">
    <source>
        <dbReference type="ARBA" id="ARBA00022801"/>
    </source>
</evidence>
<organism evidence="16 17">
    <name type="scientific">Spiroplasma sabaudiense Ar-1343</name>
    <dbReference type="NCBI Taxonomy" id="1276257"/>
    <lineage>
        <taxon>Bacteria</taxon>
        <taxon>Bacillati</taxon>
        <taxon>Mycoplasmatota</taxon>
        <taxon>Mollicutes</taxon>
        <taxon>Entomoplasmatales</taxon>
        <taxon>Spiroplasmataceae</taxon>
        <taxon>Spiroplasma</taxon>
    </lineage>
</organism>
<comment type="catalytic activity">
    <reaction evidence="10 14">
        <text>2'-deoxycytidine + H2O + H(+) = 2'-deoxyuridine + NH4(+)</text>
        <dbReference type="Rhea" id="RHEA:13433"/>
        <dbReference type="ChEBI" id="CHEBI:15377"/>
        <dbReference type="ChEBI" id="CHEBI:15378"/>
        <dbReference type="ChEBI" id="CHEBI:15698"/>
        <dbReference type="ChEBI" id="CHEBI:16450"/>
        <dbReference type="ChEBI" id="CHEBI:28938"/>
        <dbReference type="EC" id="3.5.4.5"/>
    </reaction>
</comment>
<comment type="similarity">
    <text evidence="3 14">Belongs to the cytidine and deoxycytidylate deaminase family.</text>
</comment>
<dbReference type="PROSITE" id="PS00903">
    <property type="entry name" value="CYT_DCMP_DEAMINASES_1"/>
    <property type="match status" value="1"/>
</dbReference>
<evidence type="ECO:0000256" key="9">
    <source>
        <dbReference type="ARBA" id="ARBA00032005"/>
    </source>
</evidence>
<feature type="binding site" evidence="13">
    <location>
        <position position="88"/>
    </location>
    <ligand>
        <name>Zn(2+)</name>
        <dbReference type="ChEBI" id="CHEBI:29105"/>
        <note>catalytic</note>
    </ligand>
</feature>
<dbReference type="GO" id="GO:0005829">
    <property type="term" value="C:cytosol"/>
    <property type="evidence" value="ECO:0007669"/>
    <property type="project" value="TreeGrafter"/>
</dbReference>
<dbReference type="InterPro" id="IPR002125">
    <property type="entry name" value="CMP_dCMP_dom"/>
</dbReference>
<feature type="binding site" evidence="13">
    <location>
        <position position="53"/>
    </location>
    <ligand>
        <name>Zn(2+)</name>
        <dbReference type="ChEBI" id="CHEBI:29105"/>
        <note>catalytic</note>
    </ligand>
</feature>